<dbReference type="InterPro" id="IPR000719">
    <property type="entry name" value="Prot_kinase_dom"/>
</dbReference>
<reference evidence="7" key="2">
    <citation type="submission" date="2017-10" db="EMBL/GenBank/DDBJ databases">
        <title>Ladona fulva Genome sequencing and assembly.</title>
        <authorList>
            <person name="Murali S."/>
            <person name="Richards S."/>
            <person name="Bandaranaike D."/>
            <person name="Bellair M."/>
            <person name="Blankenburg K."/>
            <person name="Chao H."/>
            <person name="Dinh H."/>
            <person name="Doddapaneni H."/>
            <person name="Dugan-Rocha S."/>
            <person name="Elkadiri S."/>
            <person name="Gnanaolivu R."/>
            <person name="Hernandez B."/>
            <person name="Skinner E."/>
            <person name="Javaid M."/>
            <person name="Lee S."/>
            <person name="Li M."/>
            <person name="Ming W."/>
            <person name="Munidasa M."/>
            <person name="Muniz J."/>
            <person name="Nguyen L."/>
            <person name="Hughes D."/>
            <person name="Osuji N."/>
            <person name="Pu L.-L."/>
            <person name="Puazo M."/>
            <person name="Qu C."/>
            <person name="Quiroz J."/>
            <person name="Raj R."/>
            <person name="Weissenberger G."/>
            <person name="Xin Y."/>
            <person name="Zou X."/>
            <person name="Han Y."/>
            <person name="Worley K."/>
            <person name="Muzny D."/>
            <person name="Gibbs R."/>
        </authorList>
    </citation>
    <scope>NUCLEOTIDE SEQUENCE</scope>
    <source>
        <strain evidence="7">Sampled in the wild</strain>
    </source>
</reference>
<dbReference type="EMBL" id="KZ308515">
    <property type="protein sequence ID" value="KAG8230834.1"/>
    <property type="molecule type" value="Genomic_DNA"/>
</dbReference>
<keyword evidence="3" id="KW-0547">Nucleotide-binding</keyword>
<keyword evidence="2" id="KW-0808">Transferase</keyword>
<dbReference type="PANTHER" id="PTHR24342">
    <property type="entry name" value="SERINE/THREONINE-PROTEIN KINASE 17"/>
    <property type="match status" value="1"/>
</dbReference>
<evidence type="ECO:0000256" key="3">
    <source>
        <dbReference type="ARBA" id="ARBA00022741"/>
    </source>
</evidence>
<organism evidence="7 8">
    <name type="scientific">Ladona fulva</name>
    <name type="common">Scarce chaser dragonfly</name>
    <name type="synonym">Libellula fulva</name>
    <dbReference type="NCBI Taxonomy" id="123851"/>
    <lineage>
        <taxon>Eukaryota</taxon>
        <taxon>Metazoa</taxon>
        <taxon>Ecdysozoa</taxon>
        <taxon>Arthropoda</taxon>
        <taxon>Hexapoda</taxon>
        <taxon>Insecta</taxon>
        <taxon>Pterygota</taxon>
        <taxon>Palaeoptera</taxon>
        <taxon>Odonata</taxon>
        <taxon>Epiprocta</taxon>
        <taxon>Anisoptera</taxon>
        <taxon>Libelluloidea</taxon>
        <taxon>Libellulidae</taxon>
        <taxon>Ladona</taxon>
    </lineage>
</organism>
<dbReference type="Gene3D" id="3.30.200.20">
    <property type="entry name" value="Phosphorylase Kinase, domain 1"/>
    <property type="match status" value="1"/>
</dbReference>
<evidence type="ECO:0000313" key="7">
    <source>
        <dbReference type="EMBL" id="KAG8230834.1"/>
    </source>
</evidence>
<evidence type="ECO:0000256" key="1">
    <source>
        <dbReference type="ARBA" id="ARBA00022527"/>
    </source>
</evidence>
<dbReference type="SUPFAM" id="SSF56112">
    <property type="entry name" value="Protein kinase-like (PK-like)"/>
    <property type="match status" value="1"/>
</dbReference>
<dbReference type="InterPro" id="IPR011009">
    <property type="entry name" value="Kinase-like_dom_sf"/>
</dbReference>
<evidence type="ECO:0000313" key="8">
    <source>
        <dbReference type="Proteomes" id="UP000792457"/>
    </source>
</evidence>
<keyword evidence="4" id="KW-0418">Kinase</keyword>
<reference evidence="7" key="1">
    <citation type="submission" date="2013-04" db="EMBL/GenBank/DDBJ databases">
        <authorList>
            <person name="Qu J."/>
            <person name="Murali S.C."/>
            <person name="Bandaranaike D."/>
            <person name="Bellair M."/>
            <person name="Blankenburg K."/>
            <person name="Chao H."/>
            <person name="Dinh H."/>
            <person name="Doddapaneni H."/>
            <person name="Downs B."/>
            <person name="Dugan-Rocha S."/>
            <person name="Elkadiri S."/>
            <person name="Gnanaolivu R.D."/>
            <person name="Hernandez B."/>
            <person name="Javaid M."/>
            <person name="Jayaseelan J.C."/>
            <person name="Lee S."/>
            <person name="Li M."/>
            <person name="Ming W."/>
            <person name="Munidasa M."/>
            <person name="Muniz J."/>
            <person name="Nguyen L."/>
            <person name="Ongeri F."/>
            <person name="Osuji N."/>
            <person name="Pu L.-L."/>
            <person name="Puazo M."/>
            <person name="Qu C."/>
            <person name="Quiroz J."/>
            <person name="Raj R."/>
            <person name="Weissenberger G."/>
            <person name="Xin Y."/>
            <person name="Zou X."/>
            <person name="Han Y."/>
            <person name="Richards S."/>
            <person name="Worley K."/>
            <person name="Muzny D."/>
            <person name="Gibbs R."/>
        </authorList>
    </citation>
    <scope>NUCLEOTIDE SEQUENCE</scope>
    <source>
        <strain evidence="7">Sampled in the wild</strain>
    </source>
</reference>
<dbReference type="GO" id="GO:0004674">
    <property type="term" value="F:protein serine/threonine kinase activity"/>
    <property type="evidence" value="ECO:0007669"/>
    <property type="project" value="UniProtKB-KW"/>
</dbReference>
<protein>
    <recommendedName>
        <fullName evidence="6">Protein kinase domain-containing protein</fullName>
    </recommendedName>
</protein>
<feature type="domain" description="Protein kinase" evidence="6">
    <location>
        <begin position="19"/>
        <end position="98"/>
    </location>
</feature>
<accession>A0A8K0KB06</accession>
<dbReference type="PANTHER" id="PTHR24342:SF12">
    <property type="entry name" value="DEATH-ASSOCIATED PROTEIN KINASE RELATED"/>
    <property type="match status" value="1"/>
</dbReference>
<proteinExistence type="predicted"/>
<dbReference type="AlphaFoldDB" id="A0A8K0KB06"/>
<dbReference type="GO" id="GO:0005634">
    <property type="term" value="C:nucleus"/>
    <property type="evidence" value="ECO:0007669"/>
    <property type="project" value="TreeGrafter"/>
</dbReference>
<name>A0A8K0KB06_LADFU</name>
<dbReference type="GO" id="GO:0005524">
    <property type="term" value="F:ATP binding"/>
    <property type="evidence" value="ECO:0007669"/>
    <property type="project" value="UniProtKB-KW"/>
</dbReference>
<evidence type="ECO:0000256" key="5">
    <source>
        <dbReference type="ARBA" id="ARBA00022840"/>
    </source>
</evidence>
<dbReference type="Proteomes" id="UP000792457">
    <property type="component" value="Unassembled WGS sequence"/>
</dbReference>
<dbReference type="GO" id="GO:0043065">
    <property type="term" value="P:positive regulation of apoptotic process"/>
    <property type="evidence" value="ECO:0007669"/>
    <property type="project" value="TreeGrafter"/>
</dbReference>
<dbReference type="GO" id="GO:0035556">
    <property type="term" value="P:intracellular signal transduction"/>
    <property type="evidence" value="ECO:0007669"/>
    <property type="project" value="TreeGrafter"/>
</dbReference>
<evidence type="ECO:0000259" key="6">
    <source>
        <dbReference type="Pfam" id="PF00069"/>
    </source>
</evidence>
<dbReference type="OrthoDB" id="74764at2759"/>
<keyword evidence="5" id="KW-0067">ATP-binding</keyword>
<evidence type="ECO:0000256" key="2">
    <source>
        <dbReference type="ARBA" id="ARBA00022679"/>
    </source>
</evidence>
<evidence type="ECO:0000256" key="4">
    <source>
        <dbReference type="ARBA" id="ARBA00022777"/>
    </source>
</evidence>
<gene>
    <name evidence="7" type="ORF">J437_LFUL010231</name>
</gene>
<comment type="caution">
    <text evidence="7">The sequence shown here is derived from an EMBL/GenBank/DDBJ whole genome shotgun (WGS) entry which is preliminary data.</text>
</comment>
<keyword evidence="1" id="KW-0723">Serine/threonine-protein kinase</keyword>
<sequence>MVNSFPPRGLFRNSSHTAGKFAVVRRVTHRETGVAYAAKFIRKRRRAEDQRLGIMHEAAVLLAAEGCERIVRLHQVYETTTEMVLVLELGKVAELTRRRVGAGPWQETGEWDGVVDILAEPSSSAELCVRGESPRATV</sequence>
<dbReference type="Pfam" id="PF00069">
    <property type="entry name" value="Pkinase"/>
    <property type="match status" value="1"/>
</dbReference>
<keyword evidence="8" id="KW-1185">Reference proteome</keyword>